<name>A0A917AIA7_9RHOB</name>
<feature type="domain" description="FlgD/Vpr Ig-like" evidence="6">
    <location>
        <begin position="108"/>
        <end position="176"/>
    </location>
</feature>
<dbReference type="AlphaFoldDB" id="A0A917AIA7"/>
<evidence type="ECO:0000313" key="8">
    <source>
        <dbReference type="Proteomes" id="UP000612855"/>
    </source>
</evidence>
<dbReference type="EMBL" id="BMFJ01000004">
    <property type="protein sequence ID" value="GGE50651.1"/>
    <property type="molecule type" value="Genomic_DNA"/>
</dbReference>
<dbReference type="Proteomes" id="UP000612855">
    <property type="component" value="Unassembled WGS sequence"/>
</dbReference>
<evidence type="ECO:0000259" key="6">
    <source>
        <dbReference type="Pfam" id="PF13860"/>
    </source>
</evidence>
<evidence type="ECO:0000256" key="4">
    <source>
        <dbReference type="ARBA" id="ARBA00024746"/>
    </source>
</evidence>
<dbReference type="GO" id="GO:0044781">
    <property type="term" value="P:bacterial-type flagellum organization"/>
    <property type="evidence" value="ECO:0007669"/>
    <property type="project" value="UniProtKB-UniRule"/>
</dbReference>
<dbReference type="Gene3D" id="2.60.40.4070">
    <property type="match status" value="1"/>
</dbReference>
<protein>
    <recommendedName>
        <fullName evidence="2 5">Basal-body rod modification protein FlgD</fullName>
    </recommendedName>
</protein>
<keyword evidence="3 5" id="KW-1005">Bacterial flagellum biogenesis</keyword>
<dbReference type="RefSeq" id="WP_188479700.1">
    <property type="nucleotide sequence ID" value="NZ_BMFJ01000004.1"/>
</dbReference>
<organism evidence="7 8">
    <name type="scientific">Primorskyibacter flagellatus</name>
    <dbReference type="NCBI Taxonomy" id="1387277"/>
    <lineage>
        <taxon>Bacteria</taxon>
        <taxon>Pseudomonadati</taxon>
        <taxon>Pseudomonadota</taxon>
        <taxon>Alphaproteobacteria</taxon>
        <taxon>Rhodobacterales</taxon>
        <taxon>Roseobacteraceae</taxon>
        <taxon>Primorskyibacter</taxon>
    </lineage>
</organism>
<reference evidence="8" key="1">
    <citation type="journal article" date="2019" name="Int. J. Syst. Evol. Microbiol.">
        <title>The Global Catalogue of Microorganisms (GCM) 10K type strain sequencing project: providing services to taxonomists for standard genome sequencing and annotation.</title>
        <authorList>
            <consortium name="The Broad Institute Genomics Platform"/>
            <consortium name="The Broad Institute Genome Sequencing Center for Infectious Disease"/>
            <person name="Wu L."/>
            <person name="Ma J."/>
        </authorList>
    </citation>
    <scope>NUCLEOTIDE SEQUENCE [LARGE SCALE GENOMIC DNA]</scope>
    <source>
        <strain evidence="8">CGMCC 1.12664</strain>
    </source>
</reference>
<comment type="caution">
    <text evidence="7">The sequence shown here is derived from an EMBL/GenBank/DDBJ whole genome shotgun (WGS) entry which is preliminary data.</text>
</comment>
<evidence type="ECO:0000256" key="1">
    <source>
        <dbReference type="ARBA" id="ARBA00010577"/>
    </source>
</evidence>
<dbReference type="Gene3D" id="2.30.30.910">
    <property type="match status" value="1"/>
</dbReference>
<sequence>MVETVNGITSATQSASSVASNKLQNDYKSFLTLLTAQLTNQDPLEPMDSSTFVTQLAQLSQVEQSIQTNSYLESIASRLYNSGLTNDLGLIGREVSVPGKLFDLISGSGSFDYVLDTAAQDVKALIKNSAGVTVAELDGLATDGATLHSVPWNGLTSDGQKAEDGIYEVEIVATDAEGEAVEAEPYTKSTVERLTLQAGQSLLHLSNGETALAMLVASVE</sequence>
<evidence type="ECO:0000256" key="2">
    <source>
        <dbReference type="ARBA" id="ARBA00016013"/>
    </source>
</evidence>
<dbReference type="Pfam" id="PF13860">
    <property type="entry name" value="FlgD_ig"/>
    <property type="match status" value="1"/>
</dbReference>
<dbReference type="InterPro" id="IPR025965">
    <property type="entry name" value="FlgD/Vpr_Ig-like"/>
</dbReference>
<keyword evidence="8" id="KW-1185">Reference proteome</keyword>
<evidence type="ECO:0000256" key="5">
    <source>
        <dbReference type="RuleBase" id="RU362076"/>
    </source>
</evidence>
<evidence type="ECO:0000313" key="7">
    <source>
        <dbReference type="EMBL" id="GGE50651.1"/>
    </source>
</evidence>
<accession>A0A917AIA7</accession>
<dbReference type="Pfam" id="PF03963">
    <property type="entry name" value="FlgD"/>
    <property type="match status" value="1"/>
</dbReference>
<comment type="similarity">
    <text evidence="1 5">Belongs to the FlgD family.</text>
</comment>
<proteinExistence type="inferred from homology"/>
<dbReference type="InterPro" id="IPR005648">
    <property type="entry name" value="FlgD"/>
</dbReference>
<gene>
    <name evidence="7" type="ORF">GCM10011360_42100</name>
</gene>
<comment type="function">
    <text evidence="4 5">Required for flagellar hook formation. May act as a scaffolding protein.</text>
</comment>
<evidence type="ECO:0000256" key="3">
    <source>
        <dbReference type="ARBA" id="ARBA00022795"/>
    </source>
</evidence>